<gene>
    <name evidence="1" type="ORF">SPARVUS_LOCUS16157758</name>
</gene>
<evidence type="ECO:0000313" key="1">
    <source>
        <dbReference type="EMBL" id="CAI9621577.1"/>
    </source>
</evidence>
<dbReference type="Proteomes" id="UP001162483">
    <property type="component" value="Unassembled WGS sequence"/>
</dbReference>
<accession>A0ABN9HM75</accession>
<protein>
    <submittedName>
        <fullName evidence="1">Uncharacterized protein</fullName>
    </submittedName>
</protein>
<comment type="caution">
    <text evidence="1">The sequence shown here is derived from an EMBL/GenBank/DDBJ whole genome shotgun (WGS) entry which is preliminary data.</text>
</comment>
<dbReference type="Pfam" id="PF10184">
    <property type="entry name" value="DUF2358"/>
    <property type="match status" value="1"/>
</dbReference>
<proteinExistence type="predicted"/>
<dbReference type="InterPro" id="IPR018790">
    <property type="entry name" value="DUF2358"/>
</dbReference>
<name>A0ABN9HM75_9NEOB</name>
<evidence type="ECO:0000313" key="2">
    <source>
        <dbReference type="Proteomes" id="UP001162483"/>
    </source>
</evidence>
<organism evidence="1 2">
    <name type="scientific">Staurois parvus</name>
    <dbReference type="NCBI Taxonomy" id="386267"/>
    <lineage>
        <taxon>Eukaryota</taxon>
        <taxon>Metazoa</taxon>
        <taxon>Chordata</taxon>
        <taxon>Craniata</taxon>
        <taxon>Vertebrata</taxon>
        <taxon>Euteleostomi</taxon>
        <taxon>Amphibia</taxon>
        <taxon>Batrachia</taxon>
        <taxon>Anura</taxon>
        <taxon>Neobatrachia</taxon>
        <taxon>Ranoidea</taxon>
        <taxon>Ranidae</taxon>
        <taxon>Staurois</taxon>
    </lineage>
</organism>
<keyword evidence="2" id="KW-1185">Reference proteome</keyword>
<reference evidence="1" key="1">
    <citation type="submission" date="2023-05" db="EMBL/GenBank/DDBJ databases">
        <authorList>
            <person name="Stuckert A."/>
        </authorList>
    </citation>
    <scope>NUCLEOTIDE SEQUENCE</scope>
</reference>
<dbReference type="PANTHER" id="PTHR31094">
    <property type="entry name" value="RIKEN CDNA 2310061I04 GENE"/>
    <property type="match status" value="1"/>
</dbReference>
<sequence length="362" mass="40667">MALCMRRLRGAPGLGGRWKSGVRAAGGASLRLREGSRVRDAVLFQELRPFPGTSTPARRPVPPTAIVLSPCTRPLGIELSSSTSEQNRALQQLKDIIIQSKLPPRPISQFLRSAEPSDCYHLGRECGYLSSAQLDCFRSLFEPGLCRTPYQALAFPPPAAHEGLLEFTLSAKTEGSQSTGSNQPSMEEHLAVMHEKLREELPRFLWKPANFSLYRKDVEFISSTFHVHLRGVHKYHLFLTFIRLLLLMYYSNCRISVLKLTSHPETNSIHARWSFSGLPLHCLFFYIFKSDKNELYRTYDAFSTFQLAHDGLICLHKVEQVMPSSPLTVTKKTVLAAFLALGLGQDRPALNLLSTPKMPDEV</sequence>
<dbReference type="PANTHER" id="PTHR31094:SF2">
    <property type="entry name" value="RIKEN CDNA 2310061I04 GENE"/>
    <property type="match status" value="1"/>
</dbReference>
<dbReference type="EMBL" id="CATNWA010021168">
    <property type="protein sequence ID" value="CAI9621577.1"/>
    <property type="molecule type" value="Genomic_DNA"/>
</dbReference>